<dbReference type="GO" id="GO:0045719">
    <property type="term" value="P:negative regulation of glycogen biosynthetic process"/>
    <property type="evidence" value="ECO:0007669"/>
    <property type="project" value="TreeGrafter"/>
</dbReference>
<organism evidence="11 12">
    <name type="scientific">Myodes glareolus</name>
    <name type="common">Bank vole</name>
    <name type="synonym">Clethrionomys glareolus</name>
    <dbReference type="NCBI Taxonomy" id="447135"/>
    <lineage>
        <taxon>Eukaryota</taxon>
        <taxon>Metazoa</taxon>
        <taxon>Chordata</taxon>
        <taxon>Craniata</taxon>
        <taxon>Vertebrata</taxon>
        <taxon>Euteleostomi</taxon>
        <taxon>Mammalia</taxon>
        <taxon>Eutheria</taxon>
        <taxon>Euarchontoglires</taxon>
        <taxon>Glires</taxon>
        <taxon>Rodentia</taxon>
        <taxon>Myomorpha</taxon>
        <taxon>Muroidea</taxon>
        <taxon>Cricetidae</taxon>
        <taxon>Arvicolinae</taxon>
        <taxon>Myodes</taxon>
    </lineage>
</organism>
<evidence type="ECO:0000259" key="10">
    <source>
        <dbReference type="PROSITE" id="PS50011"/>
    </source>
</evidence>
<dbReference type="PROSITE" id="PS00108">
    <property type="entry name" value="PROTEIN_KINASE_ST"/>
    <property type="match status" value="1"/>
</dbReference>
<evidence type="ECO:0000256" key="3">
    <source>
        <dbReference type="ARBA" id="ARBA00022679"/>
    </source>
</evidence>
<feature type="compositionally biased region" description="Polar residues" evidence="9">
    <location>
        <begin position="502"/>
        <end position="523"/>
    </location>
</feature>
<dbReference type="Proteomes" id="UP001488838">
    <property type="component" value="Unassembled WGS sequence"/>
</dbReference>
<dbReference type="EMBL" id="JBBHLL010000075">
    <property type="protein sequence ID" value="KAK7820044.1"/>
    <property type="molecule type" value="Genomic_DNA"/>
</dbReference>
<evidence type="ECO:0000256" key="2">
    <source>
        <dbReference type="ARBA" id="ARBA00022527"/>
    </source>
</evidence>
<dbReference type="PROSITE" id="PS50011">
    <property type="entry name" value="PROTEIN_KINASE_DOM"/>
    <property type="match status" value="1"/>
</dbReference>
<dbReference type="SUPFAM" id="SSF56112">
    <property type="entry name" value="Protein kinase-like (PK-like)"/>
    <property type="match status" value="1"/>
</dbReference>
<proteinExistence type="predicted"/>
<comment type="caution">
    <text evidence="11">The sequence shown here is derived from an EMBL/GenBank/DDBJ whole genome shotgun (WGS) entry which is preliminary data.</text>
</comment>
<dbReference type="EC" id="2.7.11.1" evidence="1"/>
<evidence type="ECO:0000256" key="5">
    <source>
        <dbReference type="ARBA" id="ARBA00022777"/>
    </source>
</evidence>
<dbReference type="PANTHER" id="PTHR24346:SF85">
    <property type="entry name" value="RIKEN CDNA 1810024B03 GENE"/>
    <property type="match status" value="1"/>
</dbReference>
<keyword evidence="5" id="KW-0418">Kinase</keyword>
<evidence type="ECO:0000313" key="12">
    <source>
        <dbReference type="Proteomes" id="UP001488838"/>
    </source>
</evidence>
<dbReference type="GO" id="GO:0005524">
    <property type="term" value="F:ATP binding"/>
    <property type="evidence" value="ECO:0007669"/>
    <property type="project" value="UniProtKB-KW"/>
</dbReference>
<dbReference type="SMART" id="SM00220">
    <property type="entry name" value="S_TKc"/>
    <property type="match status" value="1"/>
</dbReference>
<sequence>MVESLPSQDLLMGPSEIKDYLLQGPYGGCSDWLSASFSPNSASIAPSHFDSMELLPPELPLTFPLRRVPQQRQFIPSTPSSPLDSSEAATGHFCFRGSQRVLKGCAAFEEVKIAQHLSMKSQVAFKVLEKEYNDEEYIRSEVAIHKSLQHSNIIQVFHAINTLQTTYLIMEYLKGKDLVMLIREVGSLKEEEARPIINQLASAVHFLHQRWIVHRDIKLENILLGEGSKVKLCDFGLATQLTEGQMLEELWGTLPYLAPEILAGTPYDAMAGDMWSLGVVFNVLVTGKLPYVASTPEAMYHLITTTLCRIPYHLSKACYHGLTSSRLMERPWLGHIQEHVTSPAKEILPKVVETMCNIGYTCEQVVSSLKDPESNLTATINILKFKVSSGDSSLQNIIPAVTISVPFAMKRNHSEPALLSRSRCKARLHTHTCPEVLHYSDNTATEGDALATETIKSTTGDTTVNMMSLDSLADESSTPEPPLNGKCIGLVNMVFSEEQSTEPEVTSEQAQVVPTASGTPGNTGHSGAGS</sequence>
<dbReference type="GO" id="GO:0005634">
    <property type="term" value="C:nucleus"/>
    <property type="evidence" value="ECO:0007669"/>
    <property type="project" value="TreeGrafter"/>
</dbReference>
<dbReference type="Pfam" id="PF00069">
    <property type="entry name" value="Pkinase"/>
    <property type="match status" value="1"/>
</dbReference>
<dbReference type="GO" id="GO:0004674">
    <property type="term" value="F:protein serine/threonine kinase activity"/>
    <property type="evidence" value="ECO:0007669"/>
    <property type="project" value="UniProtKB-KW"/>
</dbReference>
<comment type="catalytic activity">
    <reaction evidence="7">
        <text>L-threonyl-[protein] + ATP = O-phospho-L-threonyl-[protein] + ADP + H(+)</text>
        <dbReference type="Rhea" id="RHEA:46608"/>
        <dbReference type="Rhea" id="RHEA-COMP:11060"/>
        <dbReference type="Rhea" id="RHEA-COMP:11605"/>
        <dbReference type="ChEBI" id="CHEBI:15378"/>
        <dbReference type="ChEBI" id="CHEBI:30013"/>
        <dbReference type="ChEBI" id="CHEBI:30616"/>
        <dbReference type="ChEBI" id="CHEBI:61977"/>
        <dbReference type="ChEBI" id="CHEBI:456216"/>
        <dbReference type="EC" id="2.7.11.1"/>
    </reaction>
</comment>
<accession>A0AAW0J065</accession>
<keyword evidence="3" id="KW-0808">Transferase</keyword>
<dbReference type="InterPro" id="IPR008271">
    <property type="entry name" value="Ser/Thr_kinase_AS"/>
</dbReference>
<dbReference type="InterPro" id="IPR011009">
    <property type="entry name" value="Kinase-like_dom_sf"/>
</dbReference>
<keyword evidence="12" id="KW-1185">Reference proteome</keyword>
<evidence type="ECO:0000256" key="6">
    <source>
        <dbReference type="ARBA" id="ARBA00022840"/>
    </source>
</evidence>
<dbReference type="PANTHER" id="PTHR24346">
    <property type="entry name" value="MAP/MICROTUBULE AFFINITY-REGULATING KINASE"/>
    <property type="match status" value="1"/>
</dbReference>
<dbReference type="AlphaFoldDB" id="A0AAW0J065"/>
<keyword evidence="4" id="KW-0547">Nucleotide-binding</keyword>
<dbReference type="GO" id="GO:0035556">
    <property type="term" value="P:intracellular signal transduction"/>
    <property type="evidence" value="ECO:0007669"/>
    <property type="project" value="TreeGrafter"/>
</dbReference>
<dbReference type="Gene3D" id="1.10.510.10">
    <property type="entry name" value="Transferase(Phosphotransferase) domain 1"/>
    <property type="match status" value="1"/>
</dbReference>
<comment type="catalytic activity">
    <reaction evidence="8">
        <text>L-seryl-[protein] + ATP = O-phospho-L-seryl-[protein] + ADP + H(+)</text>
        <dbReference type="Rhea" id="RHEA:17989"/>
        <dbReference type="Rhea" id="RHEA-COMP:9863"/>
        <dbReference type="Rhea" id="RHEA-COMP:11604"/>
        <dbReference type="ChEBI" id="CHEBI:15378"/>
        <dbReference type="ChEBI" id="CHEBI:29999"/>
        <dbReference type="ChEBI" id="CHEBI:30616"/>
        <dbReference type="ChEBI" id="CHEBI:83421"/>
        <dbReference type="ChEBI" id="CHEBI:456216"/>
        <dbReference type="EC" id="2.7.11.1"/>
    </reaction>
</comment>
<evidence type="ECO:0000256" key="4">
    <source>
        <dbReference type="ARBA" id="ARBA00022741"/>
    </source>
</evidence>
<feature type="domain" description="Protein kinase" evidence="10">
    <location>
        <begin position="97"/>
        <end position="376"/>
    </location>
</feature>
<dbReference type="GO" id="GO:0005829">
    <property type="term" value="C:cytosol"/>
    <property type="evidence" value="ECO:0007669"/>
    <property type="project" value="TreeGrafter"/>
</dbReference>
<keyword evidence="2" id="KW-0723">Serine/threonine-protein kinase</keyword>
<gene>
    <name evidence="11" type="ORF">U0070_022576</name>
</gene>
<reference evidence="11 12" key="1">
    <citation type="journal article" date="2023" name="bioRxiv">
        <title>Conserved and derived expression patterns and positive selection on dental genes reveal complex evolutionary context of ever-growing rodent molars.</title>
        <authorList>
            <person name="Calamari Z.T."/>
            <person name="Song A."/>
            <person name="Cohen E."/>
            <person name="Akter M."/>
            <person name="Roy R.D."/>
            <person name="Hallikas O."/>
            <person name="Christensen M.M."/>
            <person name="Li P."/>
            <person name="Marangoni P."/>
            <person name="Jernvall J."/>
            <person name="Klein O.D."/>
        </authorList>
    </citation>
    <scope>NUCLEOTIDE SEQUENCE [LARGE SCALE GENOMIC DNA]</scope>
    <source>
        <strain evidence="11">V071</strain>
    </source>
</reference>
<keyword evidence="6" id="KW-0067">ATP-binding</keyword>
<feature type="region of interest" description="Disordered" evidence="9">
    <location>
        <begin position="498"/>
        <end position="530"/>
    </location>
</feature>
<evidence type="ECO:0000256" key="8">
    <source>
        <dbReference type="ARBA" id="ARBA00048679"/>
    </source>
</evidence>
<evidence type="ECO:0000256" key="9">
    <source>
        <dbReference type="SAM" id="MobiDB-lite"/>
    </source>
</evidence>
<evidence type="ECO:0000256" key="7">
    <source>
        <dbReference type="ARBA" id="ARBA00047899"/>
    </source>
</evidence>
<evidence type="ECO:0000256" key="1">
    <source>
        <dbReference type="ARBA" id="ARBA00012513"/>
    </source>
</evidence>
<evidence type="ECO:0000313" key="11">
    <source>
        <dbReference type="EMBL" id="KAK7820044.1"/>
    </source>
</evidence>
<protein>
    <recommendedName>
        <fullName evidence="1">non-specific serine/threonine protein kinase</fullName>
        <ecNumber evidence="1">2.7.11.1</ecNumber>
    </recommendedName>
</protein>
<name>A0AAW0J065_MYOGA</name>
<dbReference type="InterPro" id="IPR000719">
    <property type="entry name" value="Prot_kinase_dom"/>
</dbReference>
<dbReference type="FunFam" id="1.10.510.10:FF:000571">
    <property type="entry name" value="Maternal embryonic leucine zipper kinase"/>
    <property type="match status" value="1"/>
</dbReference>